<dbReference type="Proteomes" id="UP001595912">
    <property type="component" value="Unassembled WGS sequence"/>
</dbReference>
<name>A0ABV9WBM3_9ACTN</name>
<protein>
    <submittedName>
        <fullName evidence="1">Uncharacterized protein</fullName>
    </submittedName>
</protein>
<keyword evidence="2" id="KW-1185">Reference proteome</keyword>
<organism evidence="1 2">
    <name type="scientific">Dactylosporangium cerinum</name>
    <dbReference type="NCBI Taxonomy" id="1434730"/>
    <lineage>
        <taxon>Bacteria</taxon>
        <taxon>Bacillati</taxon>
        <taxon>Actinomycetota</taxon>
        <taxon>Actinomycetes</taxon>
        <taxon>Micromonosporales</taxon>
        <taxon>Micromonosporaceae</taxon>
        <taxon>Dactylosporangium</taxon>
    </lineage>
</organism>
<proteinExistence type="predicted"/>
<reference evidence="2" key="1">
    <citation type="journal article" date="2019" name="Int. J. Syst. Evol. Microbiol.">
        <title>The Global Catalogue of Microorganisms (GCM) 10K type strain sequencing project: providing services to taxonomists for standard genome sequencing and annotation.</title>
        <authorList>
            <consortium name="The Broad Institute Genomics Platform"/>
            <consortium name="The Broad Institute Genome Sequencing Center for Infectious Disease"/>
            <person name="Wu L."/>
            <person name="Ma J."/>
        </authorList>
    </citation>
    <scope>NUCLEOTIDE SEQUENCE [LARGE SCALE GENOMIC DNA]</scope>
    <source>
        <strain evidence="2">CGMCC 4.7152</strain>
    </source>
</reference>
<dbReference type="RefSeq" id="WP_380126083.1">
    <property type="nucleotide sequence ID" value="NZ_JBHSIU010000074.1"/>
</dbReference>
<sequence length="191" mass="20839">MDEERRGVVLYGSGVDVVAEALRELDPRYVPAHRVAPGTGQVLVLGRLNGAEADAVREAEPGVAWLVVELYRPEVDVGHARDPLLFLNMSKVGPREAARAIDQPDVVIWYEVINPVRVITVDGEPVADDYSNLELVVPDGHRMVAHAVGADGAAPECLPVDTERVLRSHDLWALGQLGEIEMCRVCTLRHG</sequence>
<evidence type="ECO:0000313" key="2">
    <source>
        <dbReference type="Proteomes" id="UP001595912"/>
    </source>
</evidence>
<gene>
    <name evidence="1" type="ORF">ACFPIJ_47395</name>
</gene>
<accession>A0ABV9WBM3</accession>
<dbReference type="EMBL" id="JBHSIU010000074">
    <property type="protein sequence ID" value="MFC5005444.1"/>
    <property type="molecule type" value="Genomic_DNA"/>
</dbReference>
<evidence type="ECO:0000313" key="1">
    <source>
        <dbReference type="EMBL" id="MFC5005444.1"/>
    </source>
</evidence>
<comment type="caution">
    <text evidence="1">The sequence shown here is derived from an EMBL/GenBank/DDBJ whole genome shotgun (WGS) entry which is preliminary data.</text>
</comment>